<dbReference type="PANTHER" id="PTHR28083">
    <property type="entry name" value="GOOD FOR FULL DBP5 ACTIVITY PROTEIN 2"/>
    <property type="match status" value="1"/>
</dbReference>
<dbReference type="Gene3D" id="3.30.70.330">
    <property type="match status" value="1"/>
</dbReference>
<gene>
    <name evidence="5" type="ORF">SLS58_009889</name>
</gene>
<dbReference type="Pfam" id="PF21762">
    <property type="entry name" value="DEDDh_C"/>
    <property type="match status" value="1"/>
</dbReference>
<feature type="region of interest" description="Disordered" evidence="3">
    <location>
        <begin position="19"/>
        <end position="50"/>
    </location>
</feature>
<name>A0ABR3T9I7_9PEZI</name>
<reference evidence="5 6" key="1">
    <citation type="journal article" date="2023" name="Plant Dis.">
        <title>First Report of Diplodia intermedia Causing Canker and Dieback Diseases on Apple Trees in Canada.</title>
        <authorList>
            <person name="Ellouze W."/>
            <person name="Ilyukhin E."/>
            <person name="Sulman M."/>
            <person name="Ali S."/>
        </authorList>
    </citation>
    <scope>NUCLEOTIDE SEQUENCE [LARGE SCALE GENOMIC DNA]</scope>
    <source>
        <strain evidence="5 6">M45-28</strain>
    </source>
</reference>
<feature type="compositionally biased region" description="Low complexity" evidence="3">
    <location>
        <begin position="625"/>
        <end position="645"/>
    </location>
</feature>
<dbReference type="Proteomes" id="UP001521184">
    <property type="component" value="Unassembled WGS sequence"/>
</dbReference>
<keyword evidence="2" id="KW-0175">Coiled coil</keyword>
<feature type="region of interest" description="Disordered" evidence="3">
    <location>
        <begin position="735"/>
        <end position="842"/>
    </location>
</feature>
<comment type="caution">
    <text evidence="5">The sequence shown here is derived from an EMBL/GenBank/DDBJ whole genome shotgun (WGS) entry which is preliminary data.</text>
</comment>
<keyword evidence="1" id="KW-0694">RNA-binding</keyword>
<feature type="region of interest" description="Disordered" evidence="3">
    <location>
        <begin position="602"/>
        <end position="655"/>
    </location>
</feature>
<dbReference type="InterPro" id="IPR012677">
    <property type="entry name" value="Nucleotide-bd_a/b_plait_sf"/>
</dbReference>
<evidence type="ECO:0000313" key="6">
    <source>
        <dbReference type="Proteomes" id="UP001521184"/>
    </source>
</evidence>
<feature type="coiled-coil region" evidence="2">
    <location>
        <begin position="263"/>
        <end position="290"/>
    </location>
</feature>
<evidence type="ECO:0000259" key="4">
    <source>
        <dbReference type="PROSITE" id="PS50102"/>
    </source>
</evidence>
<protein>
    <recommendedName>
        <fullName evidence="4">RRM domain-containing protein</fullName>
    </recommendedName>
</protein>
<dbReference type="Pfam" id="PF00076">
    <property type="entry name" value="RRM_1"/>
    <property type="match status" value="1"/>
</dbReference>
<feature type="domain" description="RRM" evidence="4">
    <location>
        <begin position="657"/>
        <end position="735"/>
    </location>
</feature>
<dbReference type="PANTHER" id="PTHR28083:SF1">
    <property type="entry name" value="GOOD FOR FULL DBP5 ACTIVITY PROTEIN 2"/>
    <property type="match status" value="1"/>
</dbReference>
<dbReference type="SMART" id="SM00360">
    <property type="entry name" value="RRM"/>
    <property type="match status" value="1"/>
</dbReference>
<dbReference type="InterPro" id="IPR040151">
    <property type="entry name" value="Gfd2/YDR514C-like"/>
</dbReference>
<feature type="region of interest" description="Disordered" evidence="3">
    <location>
        <begin position="572"/>
        <end position="591"/>
    </location>
</feature>
<dbReference type="InterPro" id="IPR000504">
    <property type="entry name" value="RRM_dom"/>
</dbReference>
<dbReference type="InterPro" id="IPR048519">
    <property type="entry name" value="Gfd2/YDR514C-like_C"/>
</dbReference>
<evidence type="ECO:0000256" key="2">
    <source>
        <dbReference type="SAM" id="Coils"/>
    </source>
</evidence>
<dbReference type="InterPro" id="IPR012337">
    <property type="entry name" value="RNaseH-like_sf"/>
</dbReference>
<evidence type="ECO:0000256" key="3">
    <source>
        <dbReference type="SAM" id="MobiDB-lite"/>
    </source>
</evidence>
<accession>A0ABR3T9I7</accession>
<sequence>MPLSRAERLLGLLNDDILALPKAPSPPVGPDPHFANQEAQAPPECDGASDAAIKLPAEATSTSAADQKILALADALSLDDRSPSPEGSESSHEPDPHDDSPDTHLFRGDLAPWGEAYVSVLVASKFPYKFLNRSYSDPVAKKFFDRNQFWDRAWELYYLWPPADVATKPLILITLTQFQLLVHEINQYKRNLDFKLTDYHRDCGLILDIPHPAFTPRFLGYSYSRDDYNDMEQRRVPPATWKAPGESPLPSADKPTLEAYKAMIEETIQLNKAKNKAAKAKRKEQRVSLQQNWGRLLKRTQRYLGLRPDRTESYKLLEDPTLSWADLQAAQAAHKIPPVEFDKPAPFNFDKNVIFISVDIEAFELDNNKITEVGVATLDVLDIVDVPPGRNGENWFSKIRARHFRIDEHAHLENYRHVAGCAGGFEFGKSEFVRLAEAPSIVASCFRPPYSAELTPAEAERLWAADGSPDPLGDPSVVNADGKRNLIFVGHDPNQDIKYLQKLGYNPLNLSNLIEVLDTKLMHQHWKRDPQGTSLGKILADLDIVGWKLHNGGNDAVYTLQAVLALGVREAASRGTKEAEEQRKQDHNKRMSDAIAETISRISDEADGWSSHGEGDDDGGGAPGLAGAATNGNNVPPGPDNNNQPEHAGNSSSSSSDCIFVGNLPYRATPEDVVAFFAKYGAISDVHLPINHVTGHTKGVGYVSYRSAAEARNALARSKGVEFWGRAIRVDAAPAREKKGGRAGGSNAGHSDSGRGRGGGGGRRSSQKSSRSATPPVRIATPVRITDPTARPALQNRRQHSGQQQQQQQQQPASSSSEAAVADLLTGPTKQYTKQDLPEDWW</sequence>
<organism evidence="5 6">
    <name type="scientific">Diplodia intermedia</name>
    <dbReference type="NCBI Taxonomy" id="856260"/>
    <lineage>
        <taxon>Eukaryota</taxon>
        <taxon>Fungi</taxon>
        <taxon>Dikarya</taxon>
        <taxon>Ascomycota</taxon>
        <taxon>Pezizomycotina</taxon>
        <taxon>Dothideomycetes</taxon>
        <taxon>Dothideomycetes incertae sedis</taxon>
        <taxon>Botryosphaeriales</taxon>
        <taxon>Botryosphaeriaceae</taxon>
        <taxon>Diplodia</taxon>
    </lineage>
</organism>
<proteinExistence type="predicted"/>
<dbReference type="SUPFAM" id="SSF54928">
    <property type="entry name" value="RNA-binding domain, RBD"/>
    <property type="match status" value="1"/>
</dbReference>
<dbReference type="PROSITE" id="PS50102">
    <property type="entry name" value="RRM"/>
    <property type="match status" value="1"/>
</dbReference>
<dbReference type="SUPFAM" id="SSF53098">
    <property type="entry name" value="Ribonuclease H-like"/>
    <property type="match status" value="1"/>
</dbReference>
<dbReference type="EMBL" id="JAKEKT020000104">
    <property type="protein sequence ID" value="KAL1636195.1"/>
    <property type="molecule type" value="Genomic_DNA"/>
</dbReference>
<evidence type="ECO:0000256" key="1">
    <source>
        <dbReference type="PROSITE-ProRule" id="PRU00176"/>
    </source>
</evidence>
<keyword evidence="6" id="KW-1185">Reference proteome</keyword>
<dbReference type="InterPro" id="IPR035979">
    <property type="entry name" value="RBD_domain_sf"/>
</dbReference>
<evidence type="ECO:0000313" key="5">
    <source>
        <dbReference type="EMBL" id="KAL1636195.1"/>
    </source>
</evidence>
<feature type="region of interest" description="Disordered" evidence="3">
    <location>
        <begin position="78"/>
        <end position="105"/>
    </location>
</feature>